<keyword evidence="2" id="KW-0812">Transmembrane</keyword>
<reference evidence="3 4" key="1">
    <citation type="submission" date="2024-03" db="EMBL/GenBank/DDBJ databases">
        <title>Genome-scale model development and genomic sequencing of the oleaginous clade Lipomyces.</title>
        <authorList>
            <consortium name="Lawrence Berkeley National Laboratory"/>
            <person name="Czajka J.J."/>
            <person name="Han Y."/>
            <person name="Kim J."/>
            <person name="Mondo S.J."/>
            <person name="Hofstad B.A."/>
            <person name="Robles A."/>
            <person name="Haridas S."/>
            <person name="Riley R."/>
            <person name="LaButti K."/>
            <person name="Pangilinan J."/>
            <person name="Andreopoulos W."/>
            <person name="Lipzen A."/>
            <person name="Yan J."/>
            <person name="Wang M."/>
            <person name="Ng V."/>
            <person name="Grigoriev I.V."/>
            <person name="Spatafora J.W."/>
            <person name="Magnuson J.K."/>
            <person name="Baker S.E."/>
            <person name="Pomraning K.R."/>
        </authorList>
    </citation>
    <scope>NUCLEOTIDE SEQUENCE [LARGE SCALE GENOMIC DNA]</scope>
    <source>
        <strain evidence="3 4">Phaff 52-87</strain>
    </source>
</reference>
<evidence type="ECO:0000256" key="1">
    <source>
        <dbReference type="SAM" id="MobiDB-lite"/>
    </source>
</evidence>
<organism evidence="3 4">
    <name type="scientific">Myxozyma melibiosi</name>
    <dbReference type="NCBI Taxonomy" id="54550"/>
    <lineage>
        <taxon>Eukaryota</taxon>
        <taxon>Fungi</taxon>
        <taxon>Dikarya</taxon>
        <taxon>Ascomycota</taxon>
        <taxon>Saccharomycotina</taxon>
        <taxon>Lipomycetes</taxon>
        <taxon>Lipomycetales</taxon>
        <taxon>Lipomycetaceae</taxon>
        <taxon>Myxozyma</taxon>
    </lineage>
</organism>
<protein>
    <recommendedName>
        <fullName evidence="5">G-protein coupled receptors family 1 profile domain-containing protein</fullName>
    </recommendedName>
</protein>
<dbReference type="GeneID" id="90040683"/>
<feature type="region of interest" description="Disordered" evidence="1">
    <location>
        <begin position="323"/>
        <end position="346"/>
    </location>
</feature>
<feature type="region of interest" description="Disordered" evidence="1">
    <location>
        <begin position="428"/>
        <end position="447"/>
    </location>
</feature>
<dbReference type="RefSeq" id="XP_064770171.1">
    <property type="nucleotide sequence ID" value="XM_064915171.1"/>
</dbReference>
<feature type="transmembrane region" description="Helical" evidence="2">
    <location>
        <begin position="99"/>
        <end position="120"/>
    </location>
</feature>
<keyword evidence="2" id="KW-1133">Transmembrane helix</keyword>
<feature type="transmembrane region" description="Helical" evidence="2">
    <location>
        <begin position="154"/>
        <end position="176"/>
    </location>
</feature>
<sequence length="447" mass="49074">MSGGSLNTLTITAIVSLVCSIAISASILVRFAVKYSCGAFNHSSTSFSSFLCSNWLRAFGAFERRAFAFGVLLSLCSILQLVLSITASKSDCTAGGGNTYPILLWLSTVATPVAHLVFVLPSIFECTRAVNETGFSTGLSEASSRRVAVKVLRFLLTFLAFGGFSVALWLPVYVIYMNDASINSTCFWREDSILYYMGKSTSIAACVVLGLLALGIVCGSMAAYIHSAVYKVSSQKAGYRLASYGYLACGLLSIAFMFPETVYRVIYADGDQSVPFSLRLLSMLSNLLHSALLFIVTILSLSLIPSSDLDYGEHPLDTREISAHFSDDDDDDEKSHKYSLSSSSHKQPHFSLTFHAAPRYEDKYLSGIPQFMRFGSRRNSTQHGNRADNHLGDSDEDSALPITAFSTISEMQHGYNYSIDDVDIDYTSTQSSSQERKQKPQHKFTFF</sequence>
<feature type="transmembrane region" description="Helical" evidence="2">
    <location>
        <begin position="237"/>
        <end position="258"/>
    </location>
</feature>
<feature type="transmembrane region" description="Helical" evidence="2">
    <location>
        <begin position="278"/>
        <end position="304"/>
    </location>
</feature>
<feature type="region of interest" description="Disordered" evidence="1">
    <location>
        <begin position="376"/>
        <end position="398"/>
    </location>
</feature>
<name>A0ABR1FDK7_9ASCO</name>
<keyword evidence="4" id="KW-1185">Reference proteome</keyword>
<gene>
    <name evidence="3" type="ORF">BZA70DRAFT_5174</name>
</gene>
<keyword evidence="2" id="KW-0472">Membrane</keyword>
<dbReference type="Proteomes" id="UP001498771">
    <property type="component" value="Unassembled WGS sequence"/>
</dbReference>
<feature type="transmembrane region" description="Helical" evidence="2">
    <location>
        <begin position="66"/>
        <end position="87"/>
    </location>
</feature>
<evidence type="ECO:0000313" key="3">
    <source>
        <dbReference type="EMBL" id="KAK7207138.1"/>
    </source>
</evidence>
<feature type="transmembrane region" description="Helical" evidence="2">
    <location>
        <begin position="202"/>
        <end position="225"/>
    </location>
</feature>
<feature type="transmembrane region" description="Helical" evidence="2">
    <location>
        <begin position="6"/>
        <end position="33"/>
    </location>
</feature>
<accession>A0ABR1FDK7</accession>
<evidence type="ECO:0008006" key="5">
    <source>
        <dbReference type="Google" id="ProtNLM"/>
    </source>
</evidence>
<evidence type="ECO:0000313" key="4">
    <source>
        <dbReference type="Proteomes" id="UP001498771"/>
    </source>
</evidence>
<dbReference type="EMBL" id="JBBJBU010000001">
    <property type="protein sequence ID" value="KAK7207138.1"/>
    <property type="molecule type" value="Genomic_DNA"/>
</dbReference>
<comment type="caution">
    <text evidence="3">The sequence shown here is derived from an EMBL/GenBank/DDBJ whole genome shotgun (WGS) entry which is preliminary data.</text>
</comment>
<evidence type="ECO:0000256" key="2">
    <source>
        <dbReference type="SAM" id="Phobius"/>
    </source>
</evidence>
<proteinExistence type="predicted"/>